<evidence type="ECO:0000256" key="2">
    <source>
        <dbReference type="ARBA" id="ARBA00007581"/>
    </source>
</evidence>
<name>A0A1B8GRD6_9PEZI</name>
<evidence type="ECO:0000259" key="6">
    <source>
        <dbReference type="Pfam" id="PF02900"/>
    </source>
</evidence>
<evidence type="ECO:0000313" key="8">
    <source>
        <dbReference type="Proteomes" id="UP000091956"/>
    </source>
</evidence>
<dbReference type="OrthoDB" id="7396853at2759"/>
<feature type="domain" description="Extradiol ring-cleavage dioxygenase class III enzyme subunit B" evidence="6">
    <location>
        <begin position="9"/>
        <end position="253"/>
    </location>
</feature>
<dbReference type="CDD" id="cd07363">
    <property type="entry name" value="45_DOPA_Dioxygenase"/>
    <property type="match status" value="1"/>
</dbReference>
<keyword evidence="5" id="KW-0560">Oxidoreductase</keyword>
<reference evidence="8" key="2">
    <citation type="journal article" date="2018" name="Nat. Commun.">
        <title>Extreme sensitivity to ultraviolet light in the fungal pathogen causing white-nose syndrome of bats.</title>
        <authorList>
            <person name="Palmer J.M."/>
            <person name="Drees K.P."/>
            <person name="Foster J.T."/>
            <person name="Lindner D.L."/>
        </authorList>
    </citation>
    <scope>NUCLEOTIDE SEQUENCE [LARGE SCALE GENOMIC DNA]</scope>
    <source>
        <strain evidence="8">UAMH 10579</strain>
    </source>
</reference>
<keyword evidence="3" id="KW-0479">Metal-binding</keyword>
<sequence>MAKSQLTPVHFFSHGSTMMLGEESASATYWKQCGDEALANKVEHVVMMGAHWATSGDEIEVAAKPTPAKSPVAYVDPAKYMDYELVPDLPMASRCVDLLKTSGLKAKLNDKFDWIHDTYLILIRMFPGGSPPTTIISMNARYDPHYHVKVGSALRPLRKENVLFIGTGGAVHNLYRNNWFQMLQFRDNFALETPPDREMLDFRQEFEDAITKKSGPELRRAMTMLMKVPKYRDAHGTDDHFMAAMFVAGLCGSFEDIGLSATVGAEDWELRNMCNSQFTLGKWPTGGAKS</sequence>
<dbReference type="AlphaFoldDB" id="A0A1B8GRD6"/>
<evidence type="ECO:0000313" key="7">
    <source>
        <dbReference type="EMBL" id="OBT98395.1"/>
    </source>
</evidence>
<organism evidence="7 8">
    <name type="scientific">Pseudogymnoascus verrucosus</name>
    <dbReference type="NCBI Taxonomy" id="342668"/>
    <lineage>
        <taxon>Eukaryota</taxon>
        <taxon>Fungi</taxon>
        <taxon>Dikarya</taxon>
        <taxon>Ascomycota</taxon>
        <taxon>Pezizomycotina</taxon>
        <taxon>Leotiomycetes</taxon>
        <taxon>Thelebolales</taxon>
        <taxon>Thelebolaceae</taxon>
        <taxon>Pseudogymnoascus</taxon>
    </lineage>
</organism>
<dbReference type="SUPFAM" id="SSF53213">
    <property type="entry name" value="LigB-like"/>
    <property type="match status" value="1"/>
</dbReference>
<evidence type="ECO:0000256" key="4">
    <source>
        <dbReference type="ARBA" id="ARBA00022833"/>
    </source>
</evidence>
<proteinExistence type="inferred from homology"/>
<dbReference type="GO" id="GO:0016702">
    <property type="term" value="F:oxidoreductase activity, acting on single donors with incorporation of molecular oxygen, incorporation of two atoms of oxygen"/>
    <property type="evidence" value="ECO:0007669"/>
    <property type="project" value="UniProtKB-ARBA"/>
</dbReference>
<gene>
    <name evidence="7" type="ORF">VE01_03145</name>
</gene>
<evidence type="ECO:0000256" key="5">
    <source>
        <dbReference type="ARBA" id="ARBA00023002"/>
    </source>
</evidence>
<comment type="cofactor">
    <cofactor evidence="1">
        <name>Zn(2+)</name>
        <dbReference type="ChEBI" id="CHEBI:29105"/>
    </cofactor>
</comment>
<keyword evidence="4" id="KW-0862">Zinc</keyword>
<reference evidence="7 8" key="1">
    <citation type="submission" date="2016-03" db="EMBL/GenBank/DDBJ databases">
        <title>Comparative genomics of Pseudogymnoascus destructans, the fungus causing white-nose syndrome of bats.</title>
        <authorList>
            <person name="Palmer J.M."/>
            <person name="Drees K.P."/>
            <person name="Foster J.T."/>
            <person name="Lindner D.L."/>
        </authorList>
    </citation>
    <scope>NUCLEOTIDE SEQUENCE [LARGE SCALE GENOMIC DNA]</scope>
    <source>
        <strain evidence="7 8">UAMH 10579</strain>
    </source>
</reference>
<accession>A0A1B8GRD6</accession>
<evidence type="ECO:0000256" key="3">
    <source>
        <dbReference type="ARBA" id="ARBA00022723"/>
    </source>
</evidence>
<dbReference type="Proteomes" id="UP000091956">
    <property type="component" value="Unassembled WGS sequence"/>
</dbReference>
<dbReference type="PIRSF" id="PIRSF006157">
    <property type="entry name" value="Doxgns_DODA"/>
    <property type="match status" value="1"/>
</dbReference>
<dbReference type="Pfam" id="PF02900">
    <property type="entry name" value="LigB"/>
    <property type="match status" value="1"/>
</dbReference>
<dbReference type="GO" id="GO:0008270">
    <property type="term" value="F:zinc ion binding"/>
    <property type="evidence" value="ECO:0007669"/>
    <property type="project" value="InterPro"/>
</dbReference>
<keyword evidence="8" id="KW-1185">Reference proteome</keyword>
<dbReference type="PANTHER" id="PTHR30096:SF1">
    <property type="entry name" value="AROMATIC RING-OPENING DIOXYGENASE FAMILY PROTEIN (AFU_ORTHOLOGUE AFUA_7G00640)"/>
    <property type="match status" value="1"/>
</dbReference>
<dbReference type="PANTHER" id="PTHR30096">
    <property type="entry name" value="4,5-DOPA DIOXYGENASE EXTRADIOL-LIKE PROTEIN"/>
    <property type="match status" value="1"/>
</dbReference>
<dbReference type="GeneID" id="28836531"/>
<dbReference type="STRING" id="342668.A0A1B8GRD6"/>
<dbReference type="EMBL" id="KV460217">
    <property type="protein sequence ID" value="OBT98395.1"/>
    <property type="molecule type" value="Genomic_DNA"/>
</dbReference>
<dbReference type="Gene3D" id="3.40.830.10">
    <property type="entry name" value="LigB-like"/>
    <property type="match status" value="1"/>
</dbReference>
<dbReference type="RefSeq" id="XP_018132128.1">
    <property type="nucleotide sequence ID" value="XM_018272643.2"/>
</dbReference>
<comment type="similarity">
    <text evidence="2">Belongs to the DODA-type extradiol aromatic ring-opening dioxygenase family.</text>
</comment>
<evidence type="ECO:0000256" key="1">
    <source>
        <dbReference type="ARBA" id="ARBA00001947"/>
    </source>
</evidence>
<dbReference type="InterPro" id="IPR004183">
    <property type="entry name" value="Xdiol_dOase_suB"/>
</dbReference>
<dbReference type="InterPro" id="IPR014436">
    <property type="entry name" value="Extradiol_dOase_DODA"/>
</dbReference>
<protein>
    <recommendedName>
        <fullName evidence="6">Extradiol ring-cleavage dioxygenase class III enzyme subunit B domain-containing protein</fullName>
    </recommendedName>
</protein>
<dbReference type="GO" id="GO:0008198">
    <property type="term" value="F:ferrous iron binding"/>
    <property type="evidence" value="ECO:0007669"/>
    <property type="project" value="InterPro"/>
</dbReference>